<organism evidence="3 4">
    <name type="scientific">Candidatus Yanofskybacteria bacterium GW2011_GWB1_45_11</name>
    <dbReference type="NCBI Taxonomy" id="1619026"/>
    <lineage>
        <taxon>Bacteria</taxon>
        <taxon>Candidatus Yanofskyibacteriota</taxon>
    </lineage>
</organism>
<protein>
    <recommendedName>
        <fullName evidence="2">DUF5671 domain-containing protein</fullName>
    </recommendedName>
</protein>
<reference evidence="3 4" key="1">
    <citation type="journal article" date="2015" name="Nature">
        <title>rRNA introns, odd ribosomes, and small enigmatic genomes across a large radiation of phyla.</title>
        <authorList>
            <person name="Brown C.T."/>
            <person name="Hug L.A."/>
            <person name="Thomas B.C."/>
            <person name="Sharon I."/>
            <person name="Castelle C.J."/>
            <person name="Singh A."/>
            <person name="Wilkins M.J."/>
            <person name="Williams K.H."/>
            <person name="Banfield J.F."/>
        </authorList>
    </citation>
    <scope>NUCLEOTIDE SEQUENCE [LARGE SCALE GENOMIC DNA]</scope>
</reference>
<accession>A0A0G1L392</accession>
<comment type="caution">
    <text evidence="3">The sequence shown here is derived from an EMBL/GenBank/DDBJ whole genome shotgun (WGS) entry which is preliminary data.</text>
</comment>
<name>A0A0G1L392_9BACT</name>
<feature type="transmembrane region" description="Helical" evidence="1">
    <location>
        <begin position="128"/>
        <end position="148"/>
    </location>
</feature>
<feature type="transmembrane region" description="Helical" evidence="1">
    <location>
        <begin position="95"/>
        <end position="116"/>
    </location>
</feature>
<feature type="transmembrane region" description="Helical" evidence="1">
    <location>
        <begin position="160"/>
        <end position="180"/>
    </location>
</feature>
<evidence type="ECO:0000256" key="1">
    <source>
        <dbReference type="SAM" id="Phobius"/>
    </source>
</evidence>
<evidence type="ECO:0000313" key="3">
    <source>
        <dbReference type="EMBL" id="KKT90421.1"/>
    </source>
</evidence>
<dbReference type="Proteomes" id="UP000034368">
    <property type="component" value="Unassembled WGS sequence"/>
</dbReference>
<keyword evidence="1" id="KW-0812">Transmembrane</keyword>
<dbReference type="AlphaFoldDB" id="A0A0G1L392"/>
<dbReference type="InterPro" id="IPR043728">
    <property type="entry name" value="DUF5671"/>
</dbReference>
<evidence type="ECO:0000259" key="2">
    <source>
        <dbReference type="Pfam" id="PF18920"/>
    </source>
</evidence>
<feature type="transmembrane region" description="Helical" evidence="1">
    <location>
        <begin position="55"/>
        <end position="74"/>
    </location>
</feature>
<keyword evidence="1" id="KW-1133">Transmembrane helix</keyword>
<dbReference type="EMBL" id="LCKD01000001">
    <property type="protein sequence ID" value="KKT90421.1"/>
    <property type="molecule type" value="Genomic_DNA"/>
</dbReference>
<dbReference type="Pfam" id="PF18920">
    <property type="entry name" value="DUF5671"/>
    <property type="match status" value="1"/>
</dbReference>
<feature type="domain" description="DUF5671" evidence="2">
    <location>
        <begin position="9"/>
        <end position="144"/>
    </location>
</feature>
<feature type="transmembrane region" description="Helical" evidence="1">
    <location>
        <begin position="12"/>
        <end position="35"/>
    </location>
</feature>
<evidence type="ECO:0000313" key="4">
    <source>
        <dbReference type="Proteomes" id="UP000034368"/>
    </source>
</evidence>
<gene>
    <name evidence="3" type="ORF">UW90_C0001G0009</name>
</gene>
<keyword evidence="1" id="KW-0472">Membrane</keyword>
<proteinExistence type="predicted"/>
<sequence length="313" mass="35351">MKINTPRDTFLYLLSIATLAASAVSFGIVVFQLINNYYPDMLNYHYYSRENVLEPLRGAMAALIIIFPVFWWVARFLRKDIEGNPEKRDLGIRRWLLYLTLFVAGLVIIGDLVAVLNGLLHGELTIRFIFKALTVLFIAGSVFYYYISQLKEKPLAGVKVYSWIVVGAVAASIVGGFIVIGSPMTQRAKAFDQRRINDLQVIQNEIVSYWQSKRVLPGDLSDLTNSIPGFRAPIDPETGTSYEYLPTAKSTSASPSFQLCATFKYPSDPQVTGMDSYPKTVVYPYPSDNWTHDAGRQCFLREIDPDLYPSRLK</sequence>